<sequence>MIFSGIKGLPTINDPDIKFKLNRNNNLDEL</sequence>
<reference evidence="1 2" key="1">
    <citation type="submission" date="2016-10" db="EMBL/GenBank/DDBJ databases">
        <authorList>
            <person name="de Groot N.N."/>
        </authorList>
    </citation>
    <scope>NUCLEOTIDE SEQUENCE [LARGE SCALE GENOMIC DNA]</scope>
    <source>
        <strain evidence="1 2">DSM 19012</strain>
    </source>
</reference>
<evidence type="ECO:0000313" key="2">
    <source>
        <dbReference type="Proteomes" id="UP000181976"/>
    </source>
</evidence>
<dbReference type="InParanoid" id="A0A1I2AY55"/>
<keyword evidence="2" id="KW-1185">Reference proteome</keyword>
<organism evidence="1 2">
    <name type="scientific">Thermophagus xiamenensis</name>
    <dbReference type="NCBI Taxonomy" id="385682"/>
    <lineage>
        <taxon>Bacteria</taxon>
        <taxon>Pseudomonadati</taxon>
        <taxon>Bacteroidota</taxon>
        <taxon>Bacteroidia</taxon>
        <taxon>Marinilabiliales</taxon>
        <taxon>Marinilabiliaceae</taxon>
        <taxon>Thermophagus</taxon>
    </lineage>
</organism>
<gene>
    <name evidence="1" type="ORF">SAMN05444380_11239</name>
</gene>
<accession>A0A1I2AY55</accession>
<dbReference type="AlphaFoldDB" id="A0A1I2AY55"/>
<dbReference type="Proteomes" id="UP000181976">
    <property type="component" value="Unassembled WGS sequence"/>
</dbReference>
<name>A0A1I2AY55_9BACT</name>
<dbReference type="STRING" id="385682.SAMN05444380_11239"/>
<dbReference type="EMBL" id="FONA01000012">
    <property type="protein sequence ID" value="SFE48905.1"/>
    <property type="molecule type" value="Genomic_DNA"/>
</dbReference>
<protein>
    <submittedName>
        <fullName evidence="1">Uncharacterized protein</fullName>
    </submittedName>
</protein>
<proteinExistence type="predicted"/>
<evidence type="ECO:0000313" key="1">
    <source>
        <dbReference type="EMBL" id="SFE48905.1"/>
    </source>
</evidence>